<evidence type="ECO:0000313" key="3">
    <source>
        <dbReference type="Proteomes" id="UP001250214"/>
    </source>
</evidence>
<keyword evidence="2" id="KW-0808">Transferase</keyword>
<dbReference type="InterPro" id="IPR029063">
    <property type="entry name" value="SAM-dependent_MTases_sf"/>
</dbReference>
<protein>
    <submittedName>
        <fullName evidence="2">Class I SAM-dependent methyltransferase</fullName>
    </submittedName>
</protein>
<dbReference type="CDD" id="cd02440">
    <property type="entry name" value="AdoMet_MTases"/>
    <property type="match status" value="1"/>
</dbReference>
<dbReference type="Gene3D" id="3.40.50.150">
    <property type="entry name" value="Vaccinia Virus protein VP39"/>
    <property type="match status" value="1"/>
</dbReference>
<proteinExistence type="predicted"/>
<dbReference type="PANTHER" id="PTHR43591">
    <property type="entry name" value="METHYLTRANSFERASE"/>
    <property type="match status" value="1"/>
</dbReference>
<keyword evidence="2" id="KW-0489">Methyltransferase</keyword>
<dbReference type="EMBL" id="JAVLVT010000002">
    <property type="protein sequence ID" value="MDS1269720.1"/>
    <property type="molecule type" value="Genomic_DNA"/>
</dbReference>
<dbReference type="Pfam" id="PF08241">
    <property type="entry name" value="Methyltransf_11"/>
    <property type="match status" value="1"/>
</dbReference>
<dbReference type="PANTHER" id="PTHR43591:SF24">
    <property type="entry name" value="2-METHOXY-6-POLYPRENYL-1,4-BENZOQUINOL METHYLASE, MITOCHONDRIAL"/>
    <property type="match status" value="1"/>
</dbReference>
<organism evidence="2 3">
    <name type="scientific">Lipingzhangella rawalii</name>
    <dbReference type="NCBI Taxonomy" id="2055835"/>
    <lineage>
        <taxon>Bacteria</taxon>
        <taxon>Bacillati</taxon>
        <taxon>Actinomycetota</taxon>
        <taxon>Actinomycetes</taxon>
        <taxon>Streptosporangiales</taxon>
        <taxon>Nocardiopsidaceae</taxon>
        <taxon>Lipingzhangella</taxon>
    </lineage>
</organism>
<evidence type="ECO:0000313" key="2">
    <source>
        <dbReference type="EMBL" id="MDS1269720.1"/>
    </source>
</evidence>
<comment type="caution">
    <text evidence="2">The sequence shown here is derived from an EMBL/GenBank/DDBJ whole genome shotgun (WGS) entry which is preliminary data.</text>
</comment>
<sequence>MVRVSLDDLVAFSGHQLHVCRFREARTLLRWLGNDLRGQVVLDVAGGDGYWAGQARRRGARTVSVDLALHKLRRGRRLRSSPALVAGDALRLPLSDASVDAVLSVCALEHFPDGPAALTEMVRVLRPGGQLLLSADALTRRHRWPNLAQTHRRRYDVRRTYTHTQLRELLTSRGVVVGEHRYQFRGPGAELGYLAVSAWGGRLGFNAAAPAIPLVAASDAIRRNDRGSIVLLRARKPSETEGEPS</sequence>
<name>A0ABU2H4G6_9ACTN</name>
<reference evidence="3" key="1">
    <citation type="submission" date="2023-07" db="EMBL/GenBank/DDBJ databases">
        <title>Novel species in the genus Lipingzhangella isolated from Sambhar Salt Lake.</title>
        <authorList>
            <person name="Jiya N."/>
            <person name="Kajale S."/>
            <person name="Sharma A."/>
        </authorList>
    </citation>
    <scope>NUCLEOTIDE SEQUENCE [LARGE SCALE GENOMIC DNA]</scope>
    <source>
        <strain evidence="3">LS1_29</strain>
    </source>
</reference>
<evidence type="ECO:0000259" key="1">
    <source>
        <dbReference type="Pfam" id="PF08241"/>
    </source>
</evidence>
<dbReference type="InterPro" id="IPR013216">
    <property type="entry name" value="Methyltransf_11"/>
</dbReference>
<dbReference type="GO" id="GO:0032259">
    <property type="term" value="P:methylation"/>
    <property type="evidence" value="ECO:0007669"/>
    <property type="project" value="UniProtKB-KW"/>
</dbReference>
<gene>
    <name evidence="2" type="ORF">RIF23_05370</name>
</gene>
<accession>A0ABU2H4G6</accession>
<keyword evidence="3" id="KW-1185">Reference proteome</keyword>
<dbReference type="SUPFAM" id="SSF53335">
    <property type="entry name" value="S-adenosyl-L-methionine-dependent methyltransferases"/>
    <property type="match status" value="1"/>
</dbReference>
<dbReference type="GO" id="GO:0008168">
    <property type="term" value="F:methyltransferase activity"/>
    <property type="evidence" value="ECO:0007669"/>
    <property type="project" value="UniProtKB-KW"/>
</dbReference>
<dbReference type="Proteomes" id="UP001250214">
    <property type="component" value="Unassembled WGS sequence"/>
</dbReference>
<feature type="domain" description="Methyltransferase type 11" evidence="1">
    <location>
        <begin position="42"/>
        <end position="132"/>
    </location>
</feature>